<dbReference type="SMART" id="SM00079">
    <property type="entry name" value="PBPe"/>
    <property type="match status" value="1"/>
</dbReference>
<dbReference type="Gene3D" id="3.40.190.10">
    <property type="entry name" value="Periplasmic binding protein-like II"/>
    <property type="match status" value="3"/>
</dbReference>
<evidence type="ECO:0000256" key="2">
    <source>
        <dbReference type="ARBA" id="ARBA00022448"/>
    </source>
</evidence>
<dbReference type="STRING" id="1387277.SAMN06295998_101383"/>
<evidence type="ECO:0000256" key="6">
    <source>
        <dbReference type="ARBA" id="ARBA00023136"/>
    </source>
</evidence>
<feature type="domain" description="Ionotropic glutamate receptor C-terminal" evidence="12">
    <location>
        <begin position="97"/>
        <end position="426"/>
    </location>
</feature>
<reference evidence="13 14" key="1">
    <citation type="submission" date="2017-04" db="EMBL/GenBank/DDBJ databases">
        <authorList>
            <person name="Afonso C.L."/>
            <person name="Miller P.J."/>
            <person name="Scott M.A."/>
            <person name="Spackman E."/>
            <person name="Goraichik I."/>
            <person name="Dimitrov K.M."/>
            <person name="Suarez D.L."/>
            <person name="Swayne D.E."/>
        </authorList>
    </citation>
    <scope>NUCLEOTIDE SEQUENCE [LARGE SCALE GENOMIC DNA]</scope>
    <source>
        <strain evidence="13 14">CGMCC 1.12644</strain>
    </source>
</reference>
<protein>
    <submittedName>
        <fullName evidence="13">Amino acid ABC transporter substrate-binding protein, PAAT family</fullName>
    </submittedName>
</protein>
<dbReference type="EMBL" id="FWYD01000001">
    <property type="protein sequence ID" value="SMC45312.1"/>
    <property type="molecule type" value="Genomic_DNA"/>
</dbReference>
<evidence type="ECO:0000259" key="11">
    <source>
        <dbReference type="SMART" id="SM00062"/>
    </source>
</evidence>
<evidence type="ECO:0000256" key="7">
    <source>
        <dbReference type="ARBA" id="ARBA00023170"/>
    </source>
</evidence>
<evidence type="ECO:0000313" key="14">
    <source>
        <dbReference type="Proteomes" id="UP000192330"/>
    </source>
</evidence>
<keyword evidence="5" id="KW-0406">Ion transport</keyword>
<organism evidence="13 14">
    <name type="scientific">Primorskyibacter flagellatus</name>
    <dbReference type="NCBI Taxonomy" id="1387277"/>
    <lineage>
        <taxon>Bacteria</taxon>
        <taxon>Pseudomonadati</taxon>
        <taxon>Pseudomonadota</taxon>
        <taxon>Alphaproteobacteria</taxon>
        <taxon>Rhodobacterales</taxon>
        <taxon>Roseobacteraceae</taxon>
        <taxon>Primorskyibacter</taxon>
    </lineage>
</organism>
<keyword evidence="2" id="KW-0813">Transport</keyword>
<dbReference type="Proteomes" id="UP000192330">
    <property type="component" value="Unassembled WGS sequence"/>
</dbReference>
<dbReference type="SUPFAM" id="SSF53850">
    <property type="entry name" value="Periplasmic binding protein-like II"/>
    <property type="match status" value="1"/>
</dbReference>
<dbReference type="InterPro" id="IPR001320">
    <property type="entry name" value="Iontro_rcpt_C"/>
</dbReference>
<evidence type="ECO:0000256" key="4">
    <source>
        <dbReference type="ARBA" id="ARBA00022989"/>
    </source>
</evidence>
<keyword evidence="9" id="KW-0407">Ion channel</keyword>
<dbReference type="GO" id="GO:0016020">
    <property type="term" value="C:membrane"/>
    <property type="evidence" value="ECO:0007669"/>
    <property type="project" value="UniProtKB-SubCell"/>
</dbReference>
<dbReference type="SMART" id="SM00062">
    <property type="entry name" value="PBPb"/>
    <property type="match status" value="1"/>
</dbReference>
<dbReference type="Pfam" id="PF00497">
    <property type="entry name" value="SBP_bac_3"/>
    <property type="match status" value="1"/>
</dbReference>
<keyword evidence="6 10" id="KW-0472">Membrane</keyword>
<dbReference type="InterPro" id="IPR015683">
    <property type="entry name" value="Ionotropic_Glu_rcpt"/>
</dbReference>
<comment type="subcellular location">
    <subcellularLocation>
        <location evidence="1">Membrane</location>
        <topology evidence="1">Multi-pass membrane protein</topology>
    </subcellularLocation>
</comment>
<dbReference type="InterPro" id="IPR001638">
    <property type="entry name" value="Solute-binding_3/MltF_N"/>
</dbReference>
<keyword evidence="7" id="KW-0675">Receptor</keyword>
<keyword evidence="3 10" id="KW-0812">Transmembrane</keyword>
<feature type="transmembrane region" description="Helical" evidence="10">
    <location>
        <begin position="270"/>
        <end position="290"/>
    </location>
</feature>
<gene>
    <name evidence="13" type="ORF">SAMN06295998_101383</name>
</gene>
<dbReference type="PANTHER" id="PTHR18966">
    <property type="entry name" value="IONOTROPIC GLUTAMATE RECEPTOR"/>
    <property type="match status" value="1"/>
</dbReference>
<feature type="transmembrane region" description="Helical" evidence="10">
    <location>
        <begin position="211"/>
        <end position="229"/>
    </location>
</feature>
<feature type="transmembrane region" description="Helical" evidence="10">
    <location>
        <begin position="66"/>
        <end position="87"/>
    </location>
</feature>
<dbReference type="AlphaFoldDB" id="A0A1W1ZAE1"/>
<keyword evidence="4 10" id="KW-1133">Transmembrane helix</keyword>
<feature type="domain" description="Solute-binding protein family 3/N-terminal" evidence="11">
    <location>
        <begin position="97"/>
        <end position="427"/>
    </location>
</feature>
<proteinExistence type="predicted"/>
<sequence length="428" mass="46171">MGRIEFGDASDLFGRSSIFSRNLLGSNRFLRVRPDTNAPTKADDGMTTSDQIPMTAKTRRGPLRQYTVTALALCMLALIVLPGFAVAQNATGVTRETVKIGLYESPPFVMAGSSENPSGMAVDLWEKLAEGLEITSDYTVYPSMSELRKATQRGDVGVAVTNMTVTHERAKTVDFTHPWFDGGMRILTNQTADTGLAAVIRGLSSAGHLKAYGWLALVIVLSTLGLTFFDRRFDPEFPKRWRDGVANSFHNVMSVVTSGRIPSRKNLFGWVGRIWSAIWLVCGIGVLAYVTSTVTSVMTTLAITGTITGPGDLPGLTVGVFEGTVEEEFAVTMGLDTHSYPGIESAVTALGAGTISAVIGDAPVLEYYVKINPGLGLDVVGPIFEPDKYAFALEPGSPLRKPITVQLLALKEDGTIDQLKRDYFGDAW</sequence>
<evidence type="ECO:0000256" key="8">
    <source>
        <dbReference type="ARBA" id="ARBA00023180"/>
    </source>
</evidence>
<evidence type="ECO:0000256" key="1">
    <source>
        <dbReference type="ARBA" id="ARBA00004141"/>
    </source>
</evidence>
<evidence type="ECO:0000256" key="5">
    <source>
        <dbReference type="ARBA" id="ARBA00023065"/>
    </source>
</evidence>
<dbReference type="GO" id="GO:0015276">
    <property type="term" value="F:ligand-gated monoatomic ion channel activity"/>
    <property type="evidence" value="ECO:0007669"/>
    <property type="project" value="InterPro"/>
</dbReference>
<evidence type="ECO:0000259" key="12">
    <source>
        <dbReference type="SMART" id="SM00079"/>
    </source>
</evidence>
<evidence type="ECO:0000256" key="10">
    <source>
        <dbReference type="SAM" id="Phobius"/>
    </source>
</evidence>
<evidence type="ECO:0000313" key="13">
    <source>
        <dbReference type="EMBL" id="SMC45312.1"/>
    </source>
</evidence>
<accession>A0A1W1ZAE1</accession>
<keyword evidence="8" id="KW-0325">Glycoprotein</keyword>
<name>A0A1W1ZAE1_9RHOB</name>
<keyword evidence="14" id="KW-1185">Reference proteome</keyword>
<evidence type="ECO:0000256" key="3">
    <source>
        <dbReference type="ARBA" id="ARBA00022692"/>
    </source>
</evidence>
<evidence type="ECO:0000256" key="9">
    <source>
        <dbReference type="ARBA" id="ARBA00023303"/>
    </source>
</evidence>